<gene>
    <name evidence="2" type="ORF">QTG54_014486</name>
</gene>
<keyword evidence="1" id="KW-1133">Transmembrane helix</keyword>
<keyword evidence="1" id="KW-0472">Membrane</keyword>
<evidence type="ECO:0000256" key="1">
    <source>
        <dbReference type="SAM" id="Phobius"/>
    </source>
</evidence>
<keyword evidence="1" id="KW-0812">Transmembrane</keyword>
<dbReference type="AlphaFoldDB" id="A0AAD8XWA0"/>
<proteinExistence type="predicted"/>
<evidence type="ECO:0000313" key="3">
    <source>
        <dbReference type="Proteomes" id="UP001224775"/>
    </source>
</evidence>
<accession>A0AAD8XWA0</accession>
<feature type="transmembrane region" description="Helical" evidence="1">
    <location>
        <begin position="125"/>
        <end position="143"/>
    </location>
</feature>
<comment type="caution">
    <text evidence="2">The sequence shown here is derived from an EMBL/GenBank/DDBJ whole genome shotgun (WGS) entry which is preliminary data.</text>
</comment>
<name>A0AAD8XWA0_9STRA</name>
<dbReference type="EMBL" id="JATAAI010000037">
    <property type="protein sequence ID" value="KAK1734613.1"/>
    <property type="molecule type" value="Genomic_DNA"/>
</dbReference>
<organism evidence="2 3">
    <name type="scientific">Skeletonema marinoi</name>
    <dbReference type="NCBI Taxonomy" id="267567"/>
    <lineage>
        <taxon>Eukaryota</taxon>
        <taxon>Sar</taxon>
        <taxon>Stramenopiles</taxon>
        <taxon>Ochrophyta</taxon>
        <taxon>Bacillariophyta</taxon>
        <taxon>Coscinodiscophyceae</taxon>
        <taxon>Thalassiosirophycidae</taxon>
        <taxon>Thalassiosirales</taxon>
        <taxon>Skeletonemataceae</taxon>
        <taxon>Skeletonema</taxon>
        <taxon>Skeletonema marinoi-dohrnii complex</taxon>
    </lineage>
</organism>
<keyword evidence="3" id="KW-1185">Reference proteome</keyword>
<dbReference type="Proteomes" id="UP001224775">
    <property type="component" value="Unassembled WGS sequence"/>
</dbReference>
<evidence type="ECO:0008006" key="4">
    <source>
        <dbReference type="Google" id="ProtNLM"/>
    </source>
</evidence>
<protein>
    <recommendedName>
        <fullName evidence="4">ABC transmembrane type-1 domain-containing protein</fullName>
    </recommendedName>
</protein>
<reference evidence="2" key="1">
    <citation type="submission" date="2023-06" db="EMBL/GenBank/DDBJ databases">
        <title>Survivors Of The Sea: Transcriptome response of Skeletonema marinoi to long-term dormancy.</title>
        <authorList>
            <person name="Pinder M.I.M."/>
            <person name="Kourtchenko O."/>
            <person name="Robertson E.K."/>
            <person name="Larsson T."/>
            <person name="Maumus F."/>
            <person name="Osuna-Cruz C.M."/>
            <person name="Vancaester E."/>
            <person name="Stenow R."/>
            <person name="Vandepoele K."/>
            <person name="Ploug H."/>
            <person name="Bruchert V."/>
            <person name="Godhe A."/>
            <person name="Topel M."/>
        </authorList>
    </citation>
    <scope>NUCLEOTIDE SEQUENCE</scope>
    <source>
        <strain evidence="2">R05AC</strain>
    </source>
</reference>
<sequence length="150" mass="16733">MSAATQRSAGVISRFFFHSAYPTLKLGSQRPLKEDDLPELGKLESPRHNRLKIEKVWAEEVKSGRMNLGRALLADFITSTWKAQLLAFINFLARIGQAYALGLLMEEFGRYDSNAASMSEKVVDAKMAYIYAGLLTVCGLIAFPSKQHSF</sequence>
<evidence type="ECO:0000313" key="2">
    <source>
        <dbReference type="EMBL" id="KAK1734613.1"/>
    </source>
</evidence>